<proteinExistence type="predicted"/>
<feature type="region of interest" description="Disordered" evidence="1">
    <location>
        <begin position="48"/>
        <end position="101"/>
    </location>
</feature>
<dbReference type="SUPFAM" id="SSF49482">
    <property type="entry name" value="Aromatic compound dioxygenase"/>
    <property type="match status" value="1"/>
</dbReference>
<evidence type="ECO:0000259" key="2">
    <source>
        <dbReference type="Pfam" id="PF00775"/>
    </source>
</evidence>
<reference evidence="3 4" key="1">
    <citation type="submission" date="2023-07" db="EMBL/GenBank/DDBJ databases">
        <title>Sorghum-associated microbial communities from plants grown in Nebraska, USA.</title>
        <authorList>
            <person name="Schachtman D."/>
        </authorList>
    </citation>
    <scope>NUCLEOTIDE SEQUENCE [LARGE SCALE GENOMIC DNA]</scope>
    <source>
        <strain evidence="3 4">BE313</strain>
    </source>
</reference>
<dbReference type="Gene3D" id="2.60.130.10">
    <property type="entry name" value="Aromatic compound dioxygenase"/>
    <property type="match status" value="1"/>
</dbReference>
<dbReference type="InterPro" id="IPR000627">
    <property type="entry name" value="Intradiol_dOase_C"/>
</dbReference>
<protein>
    <submittedName>
        <fullName evidence="3">Protocatechuate 3,4-dioxygenase beta subunit</fullName>
    </submittedName>
</protein>
<dbReference type="InterPro" id="IPR015889">
    <property type="entry name" value="Intradiol_dOase_core"/>
</dbReference>
<dbReference type="Pfam" id="PF00775">
    <property type="entry name" value="Dioxygenase_C"/>
    <property type="match status" value="1"/>
</dbReference>
<feature type="domain" description="Intradiol ring-cleavage dioxygenases" evidence="2">
    <location>
        <begin position="132"/>
        <end position="209"/>
    </location>
</feature>
<evidence type="ECO:0000313" key="3">
    <source>
        <dbReference type="EMBL" id="MDR7376058.1"/>
    </source>
</evidence>
<dbReference type="EMBL" id="JAVDXT010000001">
    <property type="protein sequence ID" value="MDR7376058.1"/>
    <property type="molecule type" value="Genomic_DNA"/>
</dbReference>
<gene>
    <name evidence="3" type="ORF">J2X19_000716</name>
</gene>
<feature type="compositionally biased region" description="Low complexity" evidence="1">
    <location>
        <begin position="49"/>
        <end position="87"/>
    </location>
</feature>
<evidence type="ECO:0000256" key="1">
    <source>
        <dbReference type="SAM" id="MobiDB-lite"/>
    </source>
</evidence>
<evidence type="ECO:0000313" key="4">
    <source>
        <dbReference type="Proteomes" id="UP001180487"/>
    </source>
</evidence>
<comment type="caution">
    <text evidence="3">The sequence shown here is derived from an EMBL/GenBank/DDBJ whole genome shotgun (WGS) entry which is preliminary data.</text>
</comment>
<accession>A0ABU2C416</accession>
<organism evidence="3 4">
    <name type="scientific">Rhodoferax ferrireducens</name>
    <dbReference type="NCBI Taxonomy" id="192843"/>
    <lineage>
        <taxon>Bacteria</taxon>
        <taxon>Pseudomonadati</taxon>
        <taxon>Pseudomonadota</taxon>
        <taxon>Betaproteobacteria</taxon>
        <taxon>Burkholderiales</taxon>
        <taxon>Comamonadaceae</taxon>
        <taxon>Rhodoferax</taxon>
    </lineage>
</organism>
<dbReference type="PANTHER" id="PTHR34315">
    <property type="match status" value="1"/>
</dbReference>
<dbReference type="Proteomes" id="UP001180487">
    <property type="component" value="Unassembled WGS sequence"/>
</dbReference>
<keyword evidence="4" id="KW-1185">Reference proteome</keyword>
<dbReference type="PANTHER" id="PTHR34315:SF1">
    <property type="entry name" value="INTRADIOL RING-CLEAVAGE DIOXYGENASES DOMAIN-CONTAINING PROTEIN-RELATED"/>
    <property type="match status" value="1"/>
</dbReference>
<name>A0ABU2C416_9BURK</name>
<dbReference type="RefSeq" id="WP_310370726.1">
    <property type="nucleotide sequence ID" value="NZ_JAVDXT010000001.1"/>
</dbReference>
<sequence length="300" mass="30608">MHDENHHHGLAHDLEVLGQMVAERRRALRWLGVGSLAPLGLLACGGGDSASTTSTSSTSTATGSTTTTDTSTSTSTTTTGSCGNTTTIASETNGPYPADGTNTLNGSTVNALTLSGIVRSDIRSSIVSSSTTAAGVLLTVTLTLVNTNSSCAVLSGYAVYLWHCTRDGLYSMYSSGVTGENYLRGVQISDSNGSVTFTTIFPGCYSGRMPHIHFEVYASQTAATTTPAGDQVRTSQIALPRDVCSAVYATTGYSASVANLAAITFATDNVFSDGTSTELATVTGSASAGYAATLTVGLAV</sequence>